<dbReference type="SUPFAM" id="SSF55729">
    <property type="entry name" value="Acyl-CoA N-acyltransferases (Nat)"/>
    <property type="match status" value="1"/>
</dbReference>
<evidence type="ECO:0008006" key="2">
    <source>
        <dbReference type="Google" id="ProtNLM"/>
    </source>
</evidence>
<dbReference type="InterPro" id="IPR016181">
    <property type="entry name" value="Acyl_CoA_acyltransferase"/>
</dbReference>
<gene>
    <name evidence="1" type="ORF">ACLFYP115_00506</name>
</gene>
<dbReference type="EMBL" id="CACRSQ010000002">
    <property type="protein sequence ID" value="VYS81184.1"/>
    <property type="molecule type" value="Genomic_DNA"/>
</dbReference>
<proteinExistence type="predicted"/>
<name>A0A6N2RKP4_9FIRM</name>
<dbReference type="AlphaFoldDB" id="A0A6N2RKP4"/>
<evidence type="ECO:0000313" key="1">
    <source>
        <dbReference type="EMBL" id="VYS81184.1"/>
    </source>
</evidence>
<organism evidence="1">
    <name type="scientific">Anaerostipes caccae</name>
    <dbReference type="NCBI Taxonomy" id="105841"/>
    <lineage>
        <taxon>Bacteria</taxon>
        <taxon>Bacillati</taxon>
        <taxon>Bacillota</taxon>
        <taxon>Clostridia</taxon>
        <taxon>Lachnospirales</taxon>
        <taxon>Lachnospiraceae</taxon>
        <taxon>Anaerostipes</taxon>
    </lineage>
</organism>
<accession>A0A6N2RKP4</accession>
<sequence length="161" mass="18604">MKIQKSRIEQLNEIMALYSGARLFMKQHGNPDQCGEHYPEESMIRMDIEAGNSYVCIENEQIQAVFFYKMGQDFSYKKIYDGKWRNESPYGVVHRLASKTTQKGCASFCLSWALEQCGNLKIDTHRDNKVMQNLLKKNGFSYCGIICLNDGSERLAYQKSM</sequence>
<protein>
    <recommendedName>
        <fullName evidence="2">GNAT family N-acetyltransferase</fullName>
    </recommendedName>
</protein>
<reference evidence="1" key="1">
    <citation type="submission" date="2019-11" db="EMBL/GenBank/DDBJ databases">
        <authorList>
            <person name="Feng L."/>
        </authorList>
    </citation>
    <scope>NUCLEOTIDE SEQUENCE</scope>
    <source>
        <strain evidence="1">AcaccaeLFYP115</strain>
    </source>
</reference>
<dbReference type="Gene3D" id="3.40.630.30">
    <property type="match status" value="1"/>
</dbReference>